<reference evidence="1 2" key="1">
    <citation type="submission" date="2016-10" db="EMBL/GenBank/DDBJ databases">
        <title>Search of new enzymes for the oxidation of sulfur compounds.</title>
        <authorList>
            <person name="Novo A."/>
            <person name="Moreira I.S."/>
            <person name="Castro P.M."/>
        </authorList>
    </citation>
    <scope>NUCLEOTIDE SEQUENCE [LARGE SCALE GENOMIC DNA]</scope>
    <source>
        <strain evidence="1 2">A9</strain>
    </source>
</reference>
<dbReference type="AlphaFoldDB" id="A0AA94JIH1"/>
<protein>
    <submittedName>
        <fullName evidence="1">Uncharacterized protein</fullName>
    </submittedName>
</protein>
<dbReference type="EMBL" id="MKWS01000008">
    <property type="protein sequence ID" value="RVD77340.1"/>
    <property type="molecule type" value="Genomic_DNA"/>
</dbReference>
<organism evidence="1 2">
    <name type="scientific">Pseudomonas koreensis</name>
    <dbReference type="NCBI Taxonomy" id="198620"/>
    <lineage>
        <taxon>Bacteria</taxon>
        <taxon>Pseudomonadati</taxon>
        <taxon>Pseudomonadota</taxon>
        <taxon>Gammaproteobacteria</taxon>
        <taxon>Pseudomonadales</taxon>
        <taxon>Pseudomonadaceae</taxon>
        <taxon>Pseudomonas</taxon>
    </lineage>
</organism>
<dbReference type="Proteomes" id="UP000288002">
    <property type="component" value="Unassembled WGS sequence"/>
</dbReference>
<proteinExistence type="predicted"/>
<name>A0AA94JIH1_9PSED</name>
<accession>A0AA94JIH1</accession>
<evidence type="ECO:0000313" key="2">
    <source>
        <dbReference type="Proteomes" id="UP000288002"/>
    </source>
</evidence>
<sequence length="207" mass="24158">MSLDEFMALNDAPERNQDARRALSTCFDDWNRARDNRPLFAAFLDEVEDEVENEDWSHLLRDRLGLGHYAPGKGQKIPVVLMRYDLQDVIETQTRKGLAASCALPTALDGGMHEYFFPVPEQNPFGATLHLDPRYADLLTAEIIHCRIDYQPRHVWKFGWIEKDHFLSMVDQRDRDAKLREARDLHLFQLRIDSKRDSFAEEMVGRK</sequence>
<comment type="caution">
    <text evidence="1">The sequence shown here is derived from an EMBL/GenBank/DDBJ whole genome shotgun (WGS) entry which is preliminary data.</text>
</comment>
<gene>
    <name evidence="1" type="ORF">A9HBioS_2854</name>
</gene>
<evidence type="ECO:0000313" key="1">
    <source>
        <dbReference type="EMBL" id="RVD77340.1"/>
    </source>
</evidence>